<reference evidence="2 3" key="1">
    <citation type="submission" date="2021-07" db="EMBL/GenBank/DDBJ databases">
        <title>The Aristolochia fimbriata genome: insights into angiosperm evolution, floral development and chemical biosynthesis.</title>
        <authorList>
            <person name="Jiao Y."/>
        </authorList>
    </citation>
    <scope>NUCLEOTIDE SEQUENCE [LARGE SCALE GENOMIC DNA]</scope>
    <source>
        <strain evidence="2">IBCAS-2021</strain>
        <tissue evidence="2">Leaf</tissue>
    </source>
</reference>
<dbReference type="Proteomes" id="UP000825729">
    <property type="component" value="Unassembled WGS sequence"/>
</dbReference>
<proteinExistence type="predicted"/>
<organism evidence="2 3">
    <name type="scientific">Aristolochia fimbriata</name>
    <name type="common">White veined hardy Dutchman's pipe vine</name>
    <dbReference type="NCBI Taxonomy" id="158543"/>
    <lineage>
        <taxon>Eukaryota</taxon>
        <taxon>Viridiplantae</taxon>
        <taxon>Streptophyta</taxon>
        <taxon>Embryophyta</taxon>
        <taxon>Tracheophyta</taxon>
        <taxon>Spermatophyta</taxon>
        <taxon>Magnoliopsida</taxon>
        <taxon>Magnoliidae</taxon>
        <taxon>Piperales</taxon>
        <taxon>Aristolochiaceae</taxon>
        <taxon>Aristolochia</taxon>
    </lineage>
</organism>
<keyword evidence="3" id="KW-1185">Reference proteome</keyword>
<accession>A0AAV7EC99</accession>
<evidence type="ECO:0000313" key="3">
    <source>
        <dbReference type="Proteomes" id="UP000825729"/>
    </source>
</evidence>
<feature type="region of interest" description="Disordered" evidence="1">
    <location>
        <begin position="19"/>
        <end position="47"/>
    </location>
</feature>
<protein>
    <submittedName>
        <fullName evidence="2">Uncharacterized protein</fullName>
    </submittedName>
</protein>
<name>A0AAV7EC99_ARIFI</name>
<dbReference type="EMBL" id="JAINDJ010000006">
    <property type="protein sequence ID" value="KAG9445466.1"/>
    <property type="molecule type" value="Genomic_DNA"/>
</dbReference>
<gene>
    <name evidence="2" type="ORF">H6P81_016806</name>
</gene>
<evidence type="ECO:0000313" key="2">
    <source>
        <dbReference type="EMBL" id="KAG9445466.1"/>
    </source>
</evidence>
<dbReference type="AlphaFoldDB" id="A0AAV7EC99"/>
<sequence>MGRKKSECGRFYMEGRRVNNKARTSRENEKHVGACGGGSRSERVEPRCRGGCLGSDSTRSRPGYCFVSLHGDGRTGMRLVEQQEVAKVAAHTSPAAEDGGLVPSPGQTWVRSLSLLFLVSA</sequence>
<evidence type="ECO:0000256" key="1">
    <source>
        <dbReference type="SAM" id="MobiDB-lite"/>
    </source>
</evidence>
<comment type="caution">
    <text evidence="2">The sequence shown here is derived from an EMBL/GenBank/DDBJ whole genome shotgun (WGS) entry which is preliminary data.</text>
</comment>